<evidence type="ECO:0000256" key="1">
    <source>
        <dbReference type="ARBA" id="ARBA00004629"/>
    </source>
</evidence>
<dbReference type="Proteomes" id="UP001163823">
    <property type="component" value="Chromosome 9"/>
</dbReference>
<dbReference type="GO" id="GO:0051301">
    <property type="term" value="P:cell division"/>
    <property type="evidence" value="ECO:0007669"/>
    <property type="project" value="UniProtKB-KW"/>
</dbReference>
<keyword evidence="3" id="KW-0158">Chromosome</keyword>
<dbReference type="Pfam" id="PF05859">
    <property type="entry name" value="Mis12"/>
    <property type="match status" value="1"/>
</dbReference>
<dbReference type="EMBL" id="JARAOO010000009">
    <property type="protein sequence ID" value="KAJ7956542.1"/>
    <property type="molecule type" value="Genomic_DNA"/>
</dbReference>
<dbReference type="PANTHER" id="PTHR14527">
    <property type="entry name" value="PROTEIN MIS12 HOMOLOG"/>
    <property type="match status" value="1"/>
</dbReference>
<dbReference type="PANTHER" id="PTHR14527:SF2">
    <property type="entry name" value="PROTEIN MIS12 HOMOLOG"/>
    <property type="match status" value="1"/>
</dbReference>
<accession>A0AAD7LEK9</accession>
<evidence type="ECO:0000256" key="4">
    <source>
        <dbReference type="ARBA" id="ARBA00022618"/>
    </source>
</evidence>
<proteinExistence type="inferred from homology"/>
<evidence type="ECO:0000313" key="11">
    <source>
        <dbReference type="Proteomes" id="UP001163823"/>
    </source>
</evidence>
<reference evidence="10" key="1">
    <citation type="journal article" date="2023" name="Science">
        <title>Elucidation of the pathway for biosynthesis of saponin adjuvants from the soapbark tree.</title>
        <authorList>
            <person name="Reed J."/>
            <person name="Orme A."/>
            <person name="El-Demerdash A."/>
            <person name="Owen C."/>
            <person name="Martin L.B.B."/>
            <person name="Misra R.C."/>
            <person name="Kikuchi S."/>
            <person name="Rejzek M."/>
            <person name="Martin A.C."/>
            <person name="Harkess A."/>
            <person name="Leebens-Mack J."/>
            <person name="Louveau T."/>
            <person name="Stephenson M.J."/>
            <person name="Osbourn A."/>
        </authorList>
    </citation>
    <scope>NUCLEOTIDE SEQUENCE</scope>
    <source>
        <strain evidence="10">S10</strain>
    </source>
</reference>
<dbReference type="AlphaFoldDB" id="A0AAD7LEK9"/>
<evidence type="ECO:0000256" key="8">
    <source>
        <dbReference type="ARBA" id="ARBA00023306"/>
    </source>
</evidence>
<keyword evidence="4" id="KW-0132">Cell division</keyword>
<evidence type="ECO:0000256" key="2">
    <source>
        <dbReference type="ARBA" id="ARBA00008643"/>
    </source>
</evidence>
<sequence length="250" mass="28400">MEDSEAILDSLNLNPKLFINEVLNTVDDVVDDAFNFYYQEASAKLKTNGTEKSQDLNKGIDITRNRIQSVLEKRLAIWEKYCLHHCFSVPEGFSIPKKDKSSVDLNICQGALCDPYLDAKLDSLRKRLLAVLRTVHVAVEKESEMLNRDLQELERHSTSSNRCAVVINEALKLYEENPLNEMFQEVVTTASELGIKMGKLKTSMNEEIGRTKTRSIYLTDINFCTTDPCKGLSNAELKDLQEFLAIVKNM</sequence>
<evidence type="ECO:0000313" key="10">
    <source>
        <dbReference type="EMBL" id="KAJ7956542.1"/>
    </source>
</evidence>
<evidence type="ECO:0000256" key="5">
    <source>
        <dbReference type="ARBA" id="ARBA00022776"/>
    </source>
</evidence>
<comment type="subcellular location">
    <subcellularLocation>
        <location evidence="1">Chromosome</location>
        <location evidence="1">Centromere</location>
        <location evidence="1">Kinetochore</location>
    </subcellularLocation>
</comment>
<dbReference type="GO" id="GO:0000444">
    <property type="term" value="C:MIS12/MIND type complex"/>
    <property type="evidence" value="ECO:0007669"/>
    <property type="project" value="TreeGrafter"/>
</dbReference>
<gene>
    <name evidence="10" type="ORF">O6P43_022970</name>
</gene>
<comment type="similarity">
    <text evidence="2">Belongs to the mis12 family.</text>
</comment>
<dbReference type="GO" id="GO:0051382">
    <property type="term" value="P:kinetochore assembly"/>
    <property type="evidence" value="ECO:0007669"/>
    <property type="project" value="TreeGrafter"/>
</dbReference>
<keyword evidence="11" id="KW-1185">Reference proteome</keyword>
<evidence type="ECO:0000256" key="3">
    <source>
        <dbReference type="ARBA" id="ARBA00022454"/>
    </source>
</evidence>
<dbReference type="GO" id="GO:0000070">
    <property type="term" value="P:mitotic sister chromatid segregation"/>
    <property type="evidence" value="ECO:0007669"/>
    <property type="project" value="TreeGrafter"/>
</dbReference>
<evidence type="ECO:0000256" key="9">
    <source>
        <dbReference type="ARBA" id="ARBA00023328"/>
    </source>
</evidence>
<name>A0AAD7LEK9_QUISA</name>
<evidence type="ECO:0000256" key="6">
    <source>
        <dbReference type="ARBA" id="ARBA00022838"/>
    </source>
</evidence>
<dbReference type="InterPro" id="IPR008685">
    <property type="entry name" value="Centromere_Mis12"/>
</dbReference>
<keyword evidence="5" id="KW-0498">Mitosis</keyword>
<organism evidence="10 11">
    <name type="scientific">Quillaja saponaria</name>
    <name type="common">Soap bark tree</name>
    <dbReference type="NCBI Taxonomy" id="32244"/>
    <lineage>
        <taxon>Eukaryota</taxon>
        <taxon>Viridiplantae</taxon>
        <taxon>Streptophyta</taxon>
        <taxon>Embryophyta</taxon>
        <taxon>Tracheophyta</taxon>
        <taxon>Spermatophyta</taxon>
        <taxon>Magnoliopsida</taxon>
        <taxon>eudicotyledons</taxon>
        <taxon>Gunneridae</taxon>
        <taxon>Pentapetalae</taxon>
        <taxon>rosids</taxon>
        <taxon>fabids</taxon>
        <taxon>Fabales</taxon>
        <taxon>Quillajaceae</taxon>
        <taxon>Quillaja</taxon>
    </lineage>
</organism>
<keyword evidence="6" id="KW-0995">Kinetochore</keyword>
<comment type="caution">
    <text evidence="10">The sequence shown here is derived from an EMBL/GenBank/DDBJ whole genome shotgun (WGS) entry which is preliminary data.</text>
</comment>
<keyword evidence="8" id="KW-0131">Cell cycle</keyword>
<dbReference type="GO" id="GO:0005634">
    <property type="term" value="C:nucleus"/>
    <property type="evidence" value="ECO:0007669"/>
    <property type="project" value="InterPro"/>
</dbReference>
<keyword evidence="7" id="KW-0175">Coiled coil</keyword>
<evidence type="ECO:0000256" key="7">
    <source>
        <dbReference type="ARBA" id="ARBA00023054"/>
    </source>
</evidence>
<keyword evidence="9" id="KW-0137">Centromere</keyword>
<protein>
    <submittedName>
        <fullName evidence="10">Protein MIS12-like</fullName>
    </submittedName>
</protein>